<feature type="transmembrane region" description="Helical" evidence="6">
    <location>
        <begin position="143"/>
        <end position="165"/>
    </location>
</feature>
<sequence>MLTVTFLRFLVSDIGIVETSGSTEVYIDITKSSDYCWFNLFQTGNDTDGVNSVTFLISSDVHSGTTIGLTGTATTSYAGVGVPTGPVTAATTSTTASSLTTTFTTTTDSTSDVSSSTSYATASPSSVQASEKSSGVLSTGAKAGIGAGVGVVALIIIGVFLFWFLKRRQGRGSGQVFSELQAGTAREKTVLLNAAEIGPAKGSAWEPANVYEMKDNQRPVELDASTRHTAELDG</sequence>
<evidence type="ECO:0000313" key="9">
    <source>
        <dbReference type="Proteomes" id="UP001215712"/>
    </source>
</evidence>
<feature type="signal peptide" evidence="7">
    <location>
        <begin position="1"/>
        <end position="21"/>
    </location>
</feature>
<dbReference type="PANTHER" id="PTHR15549">
    <property type="entry name" value="PAIRED IMMUNOGLOBULIN-LIKE TYPE 2 RECEPTOR"/>
    <property type="match status" value="1"/>
</dbReference>
<name>A0AAD6MUS3_9EURO</name>
<dbReference type="GO" id="GO:0071944">
    <property type="term" value="C:cell periphery"/>
    <property type="evidence" value="ECO:0007669"/>
    <property type="project" value="UniProtKB-ARBA"/>
</dbReference>
<evidence type="ECO:0000313" key="8">
    <source>
        <dbReference type="EMBL" id="KAJ5719681.1"/>
    </source>
</evidence>
<evidence type="ECO:0000256" key="2">
    <source>
        <dbReference type="ARBA" id="ARBA00022692"/>
    </source>
</evidence>
<feature type="chain" id="PRO_5041934822" description="Mid2 domain-containing protein" evidence="7">
    <location>
        <begin position="22"/>
        <end position="234"/>
    </location>
</feature>
<dbReference type="Proteomes" id="UP001215712">
    <property type="component" value="Unassembled WGS sequence"/>
</dbReference>
<comment type="caution">
    <text evidence="8">The sequence shown here is derived from an EMBL/GenBank/DDBJ whole genome shotgun (WGS) entry which is preliminary data.</text>
</comment>
<dbReference type="InterPro" id="IPR051694">
    <property type="entry name" value="Immunoregulatory_rcpt-like"/>
</dbReference>
<evidence type="ECO:0000256" key="6">
    <source>
        <dbReference type="SAM" id="Phobius"/>
    </source>
</evidence>
<evidence type="ECO:0000256" key="3">
    <source>
        <dbReference type="ARBA" id="ARBA00022989"/>
    </source>
</evidence>
<keyword evidence="2 6" id="KW-0812">Transmembrane</keyword>
<reference evidence="8" key="1">
    <citation type="journal article" date="2023" name="IMA Fungus">
        <title>Comparative genomic study of the Penicillium genus elucidates a diverse pangenome and 15 lateral gene transfer events.</title>
        <authorList>
            <person name="Petersen C."/>
            <person name="Sorensen T."/>
            <person name="Nielsen M.R."/>
            <person name="Sondergaard T.E."/>
            <person name="Sorensen J.L."/>
            <person name="Fitzpatrick D.A."/>
            <person name="Frisvad J.C."/>
            <person name="Nielsen K.L."/>
        </authorList>
    </citation>
    <scope>NUCLEOTIDE SEQUENCE</scope>
    <source>
        <strain evidence="8">IBT 17514</strain>
    </source>
</reference>
<dbReference type="CDD" id="cd12087">
    <property type="entry name" value="TM_EGFR-like"/>
    <property type="match status" value="1"/>
</dbReference>
<gene>
    <name evidence="8" type="ORF">N7493_007259</name>
</gene>
<evidence type="ECO:0000256" key="5">
    <source>
        <dbReference type="SAM" id="MobiDB-lite"/>
    </source>
</evidence>
<evidence type="ECO:0008006" key="10">
    <source>
        <dbReference type="Google" id="ProtNLM"/>
    </source>
</evidence>
<evidence type="ECO:0000256" key="1">
    <source>
        <dbReference type="ARBA" id="ARBA00004167"/>
    </source>
</evidence>
<keyword evidence="9" id="KW-1185">Reference proteome</keyword>
<evidence type="ECO:0000256" key="4">
    <source>
        <dbReference type="ARBA" id="ARBA00023136"/>
    </source>
</evidence>
<dbReference type="GO" id="GO:0016020">
    <property type="term" value="C:membrane"/>
    <property type="evidence" value="ECO:0007669"/>
    <property type="project" value="UniProtKB-SubCell"/>
</dbReference>
<protein>
    <recommendedName>
        <fullName evidence="10">Mid2 domain-containing protein</fullName>
    </recommendedName>
</protein>
<dbReference type="AlphaFoldDB" id="A0AAD6MUS3"/>
<feature type="region of interest" description="Disordered" evidence="5">
    <location>
        <begin position="104"/>
        <end position="125"/>
    </location>
</feature>
<keyword evidence="4 6" id="KW-0472">Membrane</keyword>
<reference evidence="8" key="2">
    <citation type="submission" date="2023-01" db="EMBL/GenBank/DDBJ databases">
        <authorList>
            <person name="Petersen C."/>
        </authorList>
    </citation>
    <scope>NUCLEOTIDE SEQUENCE</scope>
    <source>
        <strain evidence="8">IBT 17514</strain>
    </source>
</reference>
<organism evidence="8 9">
    <name type="scientific">Penicillium malachiteum</name>
    <dbReference type="NCBI Taxonomy" id="1324776"/>
    <lineage>
        <taxon>Eukaryota</taxon>
        <taxon>Fungi</taxon>
        <taxon>Dikarya</taxon>
        <taxon>Ascomycota</taxon>
        <taxon>Pezizomycotina</taxon>
        <taxon>Eurotiomycetes</taxon>
        <taxon>Eurotiomycetidae</taxon>
        <taxon>Eurotiales</taxon>
        <taxon>Aspergillaceae</taxon>
        <taxon>Penicillium</taxon>
    </lineage>
</organism>
<evidence type="ECO:0000256" key="7">
    <source>
        <dbReference type="SAM" id="SignalP"/>
    </source>
</evidence>
<proteinExistence type="predicted"/>
<keyword evidence="7" id="KW-0732">Signal</keyword>
<comment type="subcellular location">
    <subcellularLocation>
        <location evidence="1">Membrane</location>
        <topology evidence="1">Single-pass membrane protein</topology>
    </subcellularLocation>
</comment>
<accession>A0AAD6MUS3</accession>
<dbReference type="EMBL" id="JAQJAN010000010">
    <property type="protein sequence ID" value="KAJ5719681.1"/>
    <property type="molecule type" value="Genomic_DNA"/>
</dbReference>
<keyword evidence="3 6" id="KW-1133">Transmembrane helix</keyword>